<dbReference type="Proteomes" id="UP000037931">
    <property type="component" value="Unassembled WGS sequence"/>
</dbReference>
<sequence>MFLNIDSRLSRDLLKCINCGIPHDALNVPKEPEFLSRRIEALRHQYAELRRSFGNKTLPVSNYLFYMMLKDKYSEFDFELPTNSKARVLTNIHVFKTKGRIPSIASLLLSDEHAAKSSVELKYTNVAHIERYGSALSQLLSEGGLMPPTQTAMEGVVAQIHRSQSLGRRLTIVSAICPDYSYVMDAEGRPRYTFTHVGAKPGLAGEKLLKVDSALSEFSNAVGVPLEHKLFGGEFEYISFNRNANSANARDEFLDKVNRQLLTIGNQLSAPAVTGSFFELCGDEQGWHERHQAILQRLRSGDYGQTGLDHGQMEEIFESRRPLYSKWFVGQSDETIWNNFLSQAAEYALMGGIFLEAYQDFVVLAVDHYKMEPFYSFFGPVAVLYVKTDYL</sequence>
<reference evidence="1 2" key="1">
    <citation type="journal article" date="2015" name="PLoS ONE">
        <title>Rice-Infecting Pseudomonas Genomes Are Highly Accessorized and Harbor Multiple Putative Virulence Mechanisms to Cause Sheath Brown Rot.</title>
        <authorList>
            <person name="Quibod I.L."/>
            <person name="Grande G."/>
            <person name="Oreiro E.G."/>
            <person name="Borja F.N."/>
            <person name="Dossa G.S."/>
            <person name="Mauleon R."/>
            <person name="Cruz C.V."/>
            <person name="Oliva R."/>
        </authorList>
    </citation>
    <scope>NUCLEOTIDE SEQUENCE [LARGE SCALE GENOMIC DNA]</scope>
    <source>
        <strain evidence="1 2">IRRI 6609</strain>
    </source>
</reference>
<evidence type="ECO:0000313" key="1">
    <source>
        <dbReference type="EMBL" id="KPA87614.1"/>
    </source>
</evidence>
<evidence type="ECO:0000313" key="2">
    <source>
        <dbReference type="Proteomes" id="UP000037931"/>
    </source>
</evidence>
<accession>A0A0M9GCE9</accession>
<dbReference type="STRING" id="50340.PF66_05833"/>
<keyword evidence="2" id="KW-1185">Reference proteome</keyword>
<dbReference type="EMBL" id="JSYZ01000027">
    <property type="protein sequence ID" value="KPA87614.1"/>
    <property type="molecule type" value="Genomic_DNA"/>
</dbReference>
<organism evidence="1 2">
    <name type="scientific">Pseudomonas asplenii</name>
    <dbReference type="NCBI Taxonomy" id="53407"/>
    <lineage>
        <taxon>Bacteria</taxon>
        <taxon>Pseudomonadati</taxon>
        <taxon>Pseudomonadota</taxon>
        <taxon>Gammaproteobacteria</taxon>
        <taxon>Pseudomonadales</taxon>
        <taxon>Pseudomonadaceae</taxon>
        <taxon>Pseudomonas</taxon>
    </lineage>
</organism>
<gene>
    <name evidence="1" type="ORF">PF66_05833</name>
</gene>
<comment type="caution">
    <text evidence="1">The sequence shown here is derived from an EMBL/GenBank/DDBJ whole genome shotgun (WGS) entry which is preliminary data.</text>
</comment>
<name>A0A0M9GCE9_9PSED</name>
<proteinExistence type="predicted"/>
<dbReference type="RefSeq" id="WP_054059292.1">
    <property type="nucleotide sequence ID" value="NZ_JAQMZR010000009.1"/>
</dbReference>
<dbReference type="AlphaFoldDB" id="A0A0M9GCE9"/>
<dbReference type="OrthoDB" id="6765117at2"/>
<dbReference type="PATRIC" id="fig|50340.43.peg.3546"/>
<protein>
    <submittedName>
        <fullName evidence="1">Uncharacterized protein</fullName>
    </submittedName>
</protein>